<organism evidence="1 2">
    <name type="scientific">Mycolicibacter heraklionensis</name>
    <dbReference type="NCBI Taxonomy" id="512402"/>
    <lineage>
        <taxon>Bacteria</taxon>
        <taxon>Bacillati</taxon>
        <taxon>Actinomycetota</taxon>
        <taxon>Actinomycetes</taxon>
        <taxon>Mycobacteriales</taxon>
        <taxon>Mycobacteriaceae</taxon>
        <taxon>Mycolicibacter</taxon>
    </lineage>
</organism>
<keyword evidence="2" id="KW-1185">Reference proteome</keyword>
<comment type="caution">
    <text evidence="1">The sequence shown here is derived from an EMBL/GenBank/DDBJ whole genome shotgun (WGS) entry which is preliminary data.</text>
</comment>
<evidence type="ECO:0000313" key="1">
    <source>
        <dbReference type="EMBL" id="KLO30076.1"/>
    </source>
</evidence>
<dbReference type="Proteomes" id="UP000036464">
    <property type="component" value="Unassembled WGS sequence"/>
</dbReference>
<dbReference type="EMBL" id="LDPO01000004">
    <property type="protein sequence ID" value="KLO30076.1"/>
    <property type="molecule type" value="Genomic_DNA"/>
</dbReference>
<dbReference type="RefSeq" id="WP_047318497.1">
    <property type="nucleotide sequence ID" value="NZ_LDPO01000004.1"/>
</dbReference>
<accession>A0ABR5FHL1</accession>
<name>A0ABR5FHL1_9MYCO</name>
<evidence type="ECO:0000313" key="2">
    <source>
        <dbReference type="Proteomes" id="UP000036464"/>
    </source>
</evidence>
<reference evidence="1 2" key="1">
    <citation type="submission" date="2015-05" db="EMBL/GenBank/DDBJ databases">
        <title>Genome sequence of Mycobacterium heraklionense Davo strain.</title>
        <authorList>
            <person name="Greninger A.L."/>
            <person name="Cunningham G."/>
            <person name="Miller S."/>
        </authorList>
    </citation>
    <scope>NUCLEOTIDE SEQUENCE [LARGE SCALE GENOMIC DNA]</scope>
    <source>
        <strain evidence="1 2">Davo</strain>
    </source>
</reference>
<proteinExistence type="predicted"/>
<sequence>MSDKALGDGTIDDLPWASIFDPAANARALNAIQAEGFRAARRIIDEFAQAVAAPRDGAAAADPTGPPDLERFTRAWWSTAGQFLLRSSPARPQGDAGAVTLDVNDPASKDAVRLEATGPGSATGEVWLHNRGTDDRAAVRLRCSELLGHGGQVIGTGAVRLDPAAVPMPRRSSRGVQITVDVGPQVCPGTYRGTLLAVGYPDLWLPVVLTVAARES</sequence>
<protein>
    <submittedName>
        <fullName evidence="1">Uncharacterized protein</fullName>
    </submittedName>
</protein>
<gene>
    <name evidence="1" type="ORF">ABW16_07405</name>
</gene>